<dbReference type="AlphaFoldDB" id="A0A2N9L603"/>
<protein>
    <recommendedName>
        <fullName evidence="4">Lipoprotein</fullName>
    </recommendedName>
</protein>
<dbReference type="EMBL" id="OKRB01000072">
    <property type="protein sequence ID" value="SPE18747.1"/>
    <property type="molecule type" value="Genomic_DNA"/>
</dbReference>
<feature type="chain" id="PRO_5014608284" description="Lipoprotein" evidence="1">
    <location>
        <begin position="22"/>
        <end position="138"/>
    </location>
</feature>
<evidence type="ECO:0000313" key="2">
    <source>
        <dbReference type="EMBL" id="SPE18747.1"/>
    </source>
</evidence>
<sequence>MRKSASAVIICLCLSAAPLLAQGYPSVRVGGSSLRANGQIAQGYQYTGSCPVDLKFGWGVIPNAPTSVTYRFSRSDGGHSARSFMADLPQPNRSTPLYDDWRLGANTPQFADFHGWVNLIIEGPNHLENKINFTLHCQ</sequence>
<accession>A0A2N9L603</accession>
<dbReference type="Proteomes" id="UP000239735">
    <property type="component" value="Unassembled WGS sequence"/>
</dbReference>
<name>A0A2N9L603_9BACT</name>
<dbReference type="OrthoDB" id="129444at2"/>
<evidence type="ECO:0008006" key="4">
    <source>
        <dbReference type="Google" id="ProtNLM"/>
    </source>
</evidence>
<reference evidence="3" key="1">
    <citation type="submission" date="2018-02" db="EMBL/GenBank/DDBJ databases">
        <authorList>
            <person name="Hausmann B."/>
        </authorList>
    </citation>
    <scope>NUCLEOTIDE SEQUENCE [LARGE SCALE GENOMIC DNA]</scope>
    <source>
        <strain evidence="3">Peat soil MAG SbA5</strain>
    </source>
</reference>
<evidence type="ECO:0000256" key="1">
    <source>
        <dbReference type="SAM" id="SignalP"/>
    </source>
</evidence>
<organism evidence="2 3">
    <name type="scientific">Candidatus Sulfuritelmatomonas gaucii</name>
    <dbReference type="NCBI Taxonomy" id="2043161"/>
    <lineage>
        <taxon>Bacteria</taxon>
        <taxon>Pseudomonadati</taxon>
        <taxon>Acidobacteriota</taxon>
        <taxon>Terriglobia</taxon>
        <taxon>Terriglobales</taxon>
        <taxon>Acidobacteriaceae</taxon>
        <taxon>Candidatus Sulfuritelmatomonas</taxon>
    </lineage>
</organism>
<gene>
    <name evidence="2" type="ORF">SBA5_170014</name>
</gene>
<keyword evidence="1" id="KW-0732">Signal</keyword>
<evidence type="ECO:0000313" key="3">
    <source>
        <dbReference type="Proteomes" id="UP000239735"/>
    </source>
</evidence>
<feature type="signal peptide" evidence="1">
    <location>
        <begin position="1"/>
        <end position="21"/>
    </location>
</feature>
<proteinExistence type="predicted"/>